<evidence type="ECO:0000313" key="1">
    <source>
        <dbReference type="EMBL" id="KKM83813.1"/>
    </source>
</evidence>
<dbReference type="EMBL" id="LAZR01007660">
    <property type="protein sequence ID" value="KKM83813.1"/>
    <property type="molecule type" value="Genomic_DNA"/>
</dbReference>
<comment type="caution">
    <text evidence="1">The sequence shown here is derived from an EMBL/GenBank/DDBJ whole genome shotgun (WGS) entry which is preliminary data.</text>
</comment>
<name>A0A0F9KPI6_9ZZZZ</name>
<organism evidence="1">
    <name type="scientific">marine sediment metagenome</name>
    <dbReference type="NCBI Taxonomy" id="412755"/>
    <lineage>
        <taxon>unclassified sequences</taxon>
        <taxon>metagenomes</taxon>
        <taxon>ecological metagenomes</taxon>
    </lineage>
</organism>
<accession>A0A0F9KPI6</accession>
<gene>
    <name evidence="1" type="ORF">LCGC14_1305480</name>
</gene>
<protein>
    <submittedName>
        <fullName evidence="1">Uncharacterized protein</fullName>
    </submittedName>
</protein>
<dbReference type="AlphaFoldDB" id="A0A0F9KPI6"/>
<reference evidence="1" key="1">
    <citation type="journal article" date="2015" name="Nature">
        <title>Complex archaea that bridge the gap between prokaryotes and eukaryotes.</title>
        <authorList>
            <person name="Spang A."/>
            <person name="Saw J.H."/>
            <person name="Jorgensen S.L."/>
            <person name="Zaremba-Niedzwiedzka K."/>
            <person name="Martijn J."/>
            <person name="Lind A.E."/>
            <person name="van Eijk R."/>
            <person name="Schleper C."/>
            <person name="Guy L."/>
            <person name="Ettema T.J."/>
        </authorList>
    </citation>
    <scope>NUCLEOTIDE SEQUENCE</scope>
</reference>
<proteinExistence type="predicted"/>
<sequence>MGGEMSNYTESDFIACLLVNGWVKFHDYDNSQMTYWGEVDQWFEGVWPDRWCTQGFGERNATHGQMEFKIQFWNWGREIFDTPIISGCAPLK</sequence>